<dbReference type="SUPFAM" id="SSF88723">
    <property type="entry name" value="PIN domain-like"/>
    <property type="match status" value="1"/>
</dbReference>
<dbReference type="CDD" id="cd09872">
    <property type="entry name" value="PIN_Sll0205-like"/>
    <property type="match status" value="1"/>
</dbReference>
<feature type="domain" description="PIN" evidence="1">
    <location>
        <begin position="6"/>
        <end position="128"/>
    </location>
</feature>
<comment type="caution">
    <text evidence="2">The sequence shown here is derived from an EMBL/GenBank/DDBJ whole genome shotgun (WGS) entry which is preliminary data.</text>
</comment>
<dbReference type="Gene3D" id="3.40.50.1010">
    <property type="entry name" value="5'-nuclease"/>
    <property type="match status" value="1"/>
</dbReference>
<keyword evidence="3" id="KW-1185">Reference proteome</keyword>
<dbReference type="Pfam" id="PF01850">
    <property type="entry name" value="PIN"/>
    <property type="match status" value="1"/>
</dbReference>
<organism evidence="2 3">
    <name type="scientific">Nitratireductor arenosus</name>
    <dbReference type="NCBI Taxonomy" id="2682096"/>
    <lineage>
        <taxon>Bacteria</taxon>
        <taxon>Pseudomonadati</taxon>
        <taxon>Pseudomonadota</taxon>
        <taxon>Alphaproteobacteria</taxon>
        <taxon>Hyphomicrobiales</taxon>
        <taxon>Phyllobacteriaceae</taxon>
        <taxon>Nitratireductor</taxon>
    </lineage>
</organism>
<dbReference type="EMBL" id="WPHG01000001">
    <property type="protein sequence ID" value="MVA95853.1"/>
    <property type="molecule type" value="Genomic_DNA"/>
</dbReference>
<evidence type="ECO:0000313" key="3">
    <source>
        <dbReference type="Proteomes" id="UP000463224"/>
    </source>
</evidence>
<accession>A0A844QCI5</accession>
<protein>
    <submittedName>
        <fullName evidence="2">PIN domain-containing protein</fullName>
    </submittedName>
</protein>
<dbReference type="InterPro" id="IPR052919">
    <property type="entry name" value="TA_system_RNase"/>
</dbReference>
<proteinExistence type="predicted"/>
<gene>
    <name evidence="2" type="ORF">GN330_01115</name>
</gene>
<reference evidence="2 3" key="1">
    <citation type="submission" date="2019-12" db="EMBL/GenBank/DDBJ databases">
        <title>Nitratireductor arenosus sp. nov., Isolated from sea sand, Jeju island, South Korea.</title>
        <authorList>
            <person name="Kim W."/>
        </authorList>
    </citation>
    <scope>NUCLEOTIDE SEQUENCE [LARGE SCALE GENOMIC DNA]</scope>
    <source>
        <strain evidence="2 3">CAU 1489</strain>
    </source>
</reference>
<evidence type="ECO:0000313" key="2">
    <source>
        <dbReference type="EMBL" id="MVA95853.1"/>
    </source>
</evidence>
<dbReference type="RefSeq" id="WP_156711887.1">
    <property type="nucleotide sequence ID" value="NZ_WPHG01000001.1"/>
</dbReference>
<dbReference type="AlphaFoldDB" id="A0A844QCI5"/>
<dbReference type="InterPro" id="IPR029060">
    <property type="entry name" value="PIN-like_dom_sf"/>
</dbReference>
<name>A0A844QCI5_9HYPH</name>
<dbReference type="PANTHER" id="PTHR36173">
    <property type="entry name" value="RIBONUCLEASE VAPC16-RELATED"/>
    <property type="match status" value="1"/>
</dbReference>
<sequence length="138" mass="14783">MSDQLLLDTCALIWIALNEPIKPEARAAMSSAMTAAEKVRVSPISAWELGLLSARGRLAAARSPMAIFGEVIATEGVRLEPLSPEVLIESSFLPGALHRDPADRILIATARSVGLTIVTRDQAILDYAQQGHVRALPC</sequence>
<dbReference type="PANTHER" id="PTHR36173:SF1">
    <property type="entry name" value="RIBONUCLEASE VAPC22"/>
    <property type="match status" value="1"/>
</dbReference>
<evidence type="ECO:0000259" key="1">
    <source>
        <dbReference type="Pfam" id="PF01850"/>
    </source>
</evidence>
<dbReference type="Proteomes" id="UP000463224">
    <property type="component" value="Unassembled WGS sequence"/>
</dbReference>
<dbReference type="InterPro" id="IPR041705">
    <property type="entry name" value="PIN_Sll0205"/>
</dbReference>
<dbReference type="InterPro" id="IPR002716">
    <property type="entry name" value="PIN_dom"/>
</dbReference>